<sequence length="118" mass="13187">MSKPSLVHYTTGLVAGFGAEKAWYPGAKSILLKGFGLGRSIYTFSEELTEYNIRLDYLDITAFATTVLDSLGPNKTRFRWIAEGLPLPDDYMVVLREDFNECFDGLIVAIANQLVKDD</sequence>
<accession>A0A5N6WP20</accession>
<keyword evidence="2" id="KW-1185">Reference proteome</keyword>
<dbReference type="Proteomes" id="UP000325945">
    <property type="component" value="Unassembled WGS sequence"/>
</dbReference>
<evidence type="ECO:0000313" key="1">
    <source>
        <dbReference type="EMBL" id="KAE8322551.1"/>
    </source>
</evidence>
<dbReference type="EMBL" id="ML741844">
    <property type="protein sequence ID" value="KAE8322551.1"/>
    <property type="molecule type" value="Genomic_DNA"/>
</dbReference>
<reference evidence="2" key="1">
    <citation type="submission" date="2019-04" db="EMBL/GenBank/DDBJ databases">
        <title>Friends and foes A comparative genomics studyof 23 Aspergillus species from section Flavi.</title>
        <authorList>
            <consortium name="DOE Joint Genome Institute"/>
            <person name="Kjaerbolling I."/>
            <person name="Vesth T."/>
            <person name="Frisvad J.C."/>
            <person name="Nybo J.L."/>
            <person name="Theobald S."/>
            <person name="Kildgaard S."/>
            <person name="Isbrandt T."/>
            <person name="Kuo A."/>
            <person name="Sato A."/>
            <person name="Lyhne E.K."/>
            <person name="Kogle M.E."/>
            <person name="Wiebenga A."/>
            <person name="Kun R.S."/>
            <person name="Lubbers R.J."/>
            <person name="Makela M.R."/>
            <person name="Barry K."/>
            <person name="Chovatia M."/>
            <person name="Clum A."/>
            <person name="Daum C."/>
            <person name="Haridas S."/>
            <person name="He G."/>
            <person name="LaButti K."/>
            <person name="Lipzen A."/>
            <person name="Mondo S."/>
            <person name="Riley R."/>
            <person name="Salamov A."/>
            <person name="Simmons B.A."/>
            <person name="Magnuson J.K."/>
            <person name="Henrissat B."/>
            <person name="Mortensen U.H."/>
            <person name="Larsen T.O."/>
            <person name="Devries R.P."/>
            <person name="Grigoriev I.V."/>
            <person name="Machida M."/>
            <person name="Baker S.E."/>
            <person name="Andersen M.R."/>
        </authorList>
    </citation>
    <scope>NUCLEOTIDE SEQUENCE [LARGE SCALE GENOMIC DNA]</scope>
    <source>
        <strain evidence="2">CBS 130017</strain>
    </source>
</reference>
<proteinExistence type="predicted"/>
<organism evidence="1 2">
    <name type="scientific">Aspergillus sergii</name>
    <dbReference type="NCBI Taxonomy" id="1034303"/>
    <lineage>
        <taxon>Eukaryota</taxon>
        <taxon>Fungi</taxon>
        <taxon>Dikarya</taxon>
        <taxon>Ascomycota</taxon>
        <taxon>Pezizomycotina</taxon>
        <taxon>Eurotiomycetes</taxon>
        <taxon>Eurotiomycetidae</taxon>
        <taxon>Eurotiales</taxon>
        <taxon>Aspergillaceae</taxon>
        <taxon>Aspergillus</taxon>
        <taxon>Aspergillus subgen. Circumdati</taxon>
    </lineage>
</organism>
<name>A0A5N6WP20_9EURO</name>
<evidence type="ECO:0000313" key="2">
    <source>
        <dbReference type="Proteomes" id="UP000325945"/>
    </source>
</evidence>
<gene>
    <name evidence="1" type="ORF">BDV39DRAFT_196653</name>
</gene>
<protein>
    <submittedName>
        <fullName evidence="1">Uncharacterized protein</fullName>
    </submittedName>
</protein>
<dbReference type="AlphaFoldDB" id="A0A5N6WP20"/>